<dbReference type="Proteomes" id="UP000256645">
    <property type="component" value="Unassembled WGS sequence"/>
</dbReference>
<dbReference type="AlphaFoldDB" id="A0A3D8SRU0"/>
<reference evidence="1 2" key="1">
    <citation type="journal article" date="2018" name="IMA Fungus">
        <title>IMA Genome-F 9: Draft genome sequence of Annulohypoxylon stygium, Aspergillus mulundensis, Berkeleyomyces basicola (syn. Thielaviopsis basicola), Ceratocystis smalleyi, two Cercospora beticola strains, Coleophoma cylindrospora, Fusarium fracticaudum, Phialophora cf. hyalina, and Morchella septimelata.</title>
        <authorList>
            <person name="Wingfield B.D."/>
            <person name="Bills G.F."/>
            <person name="Dong Y."/>
            <person name="Huang W."/>
            <person name="Nel W.J."/>
            <person name="Swalarsk-Parry B.S."/>
            <person name="Vaghefi N."/>
            <person name="Wilken P.M."/>
            <person name="An Z."/>
            <person name="de Beer Z.W."/>
            <person name="De Vos L."/>
            <person name="Chen L."/>
            <person name="Duong T.A."/>
            <person name="Gao Y."/>
            <person name="Hammerbacher A."/>
            <person name="Kikkert J.R."/>
            <person name="Li Y."/>
            <person name="Li H."/>
            <person name="Li K."/>
            <person name="Li Q."/>
            <person name="Liu X."/>
            <person name="Ma X."/>
            <person name="Naidoo K."/>
            <person name="Pethybridge S.J."/>
            <person name="Sun J."/>
            <person name="Steenkamp E.T."/>
            <person name="van der Nest M.A."/>
            <person name="van Wyk S."/>
            <person name="Wingfield M.J."/>
            <person name="Xiong C."/>
            <person name="Yue Q."/>
            <person name="Zhang X."/>
        </authorList>
    </citation>
    <scope>NUCLEOTIDE SEQUENCE [LARGE SCALE GENOMIC DNA]</scope>
    <source>
        <strain evidence="1 2">BP6252</strain>
    </source>
</reference>
<keyword evidence="2" id="KW-1185">Reference proteome</keyword>
<gene>
    <name evidence="1" type="ORF">BP6252_01058</name>
</gene>
<name>A0A3D8SRU0_9HELO</name>
<dbReference type="PANTHER" id="PTHR38790">
    <property type="entry name" value="2EXR DOMAIN-CONTAINING PROTEIN-RELATED"/>
    <property type="match status" value="1"/>
</dbReference>
<protein>
    <submittedName>
        <fullName evidence="1">Uncharacterized protein</fullName>
    </submittedName>
</protein>
<evidence type="ECO:0000313" key="1">
    <source>
        <dbReference type="EMBL" id="RDW89026.1"/>
    </source>
</evidence>
<organism evidence="1 2">
    <name type="scientific">Coleophoma cylindrospora</name>
    <dbReference type="NCBI Taxonomy" id="1849047"/>
    <lineage>
        <taxon>Eukaryota</taxon>
        <taxon>Fungi</taxon>
        <taxon>Dikarya</taxon>
        <taxon>Ascomycota</taxon>
        <taxon>Pezizomycotina</taxon>
        <taxon>Leotiomycetes</taxon>
        <taxon>Helotiales</taxon>
        <taxon>Dermateaceae</taxon>
        <taxon>Coleophoma</taxon>
    </lineage>
</organism>
<comment type="caution">
    <text evidence="1">The sequence shown here is derived from an EMBL/GenBank/DDBJ whole genome shotgun (WGS) entry which is preliminary data.</text>
</comment>
<proteinExistence type="predicted"/>
<sequence length="297" mass="34172">MSIGQMEQINTSRTPPRLLTLPDEILLTILKYAVKHDEPIEPVQWSRLSDQFGHNRNGTLRIYDYNRVKDVPCPARTKGRMPEALTVVDLSRTCHKIHKFLDDEQLFYRCNTFGFKTLNRLHIYLAAISEARRAAMTSILCVWDLSSQHNSAFTMLAGCKSLRTLQVDVSLIYSQLQSSRKRFDETRGFVELARLSFKNLTFNYGPEGFKNFATEYWFRIGGHGRYTKEASKALYEELQGWADKVSGRVDCPSINRTPFSDEEIRRAKAKAPISFGSRSQALAPRAMSQSEIDRCRW</sequence>
<accession>A0A3D8SRU0</accession>
<dbReference type="EMBL" id="PDLM01000001">
    <property type="protein sequence ID" value="RDW89026.1"/>
    <property type="molecule type" value="Genomic_DNA"/>
</dbReference>
<dbReference type="OrthoDB" id="3497749at2759"/>
<evidence type="ECO:0000313" key="2">
    <source>
        <dbReference type="Proteomes" id="UP000256645"/>
    </source>
</evidence>